<dbReference type="AlphaFoldDB" id="X0T3P2"/>
<comment type="caution">
    <text evidence="1">The sequence shown here is derived from an EMBL/GenBank/DDBJ whole genome shotgun (WGS) entry which is preliminary data.</text>
</comment>
<proteinExistence type="predicted"/>
<protein>
    <recommendedName>
        <fullName evidence="2">V-type ATP synthase subunit I</fullName>
    </recommendedName>
</protein>
<evidence type="ECO:0008006" key="2">
    <source>
        <dbReference type="Google" id="ProtNLM"/>
    </source>
</evidence>
<accession>X0T3P2</accession>
<reference evidence="1" key="1">
    <citation type="journal article" date="2014" name="Front. Microbiol.">
        <title>High frequency of phylogenetically diverse reductive dehalogenase-homologous genes in deep subseafloor sedimentary metagenomes.</title>
        <authorList>
            <person name="Kawai M."/>
            <person name="Futagami T."/>
            <person name="Toyoda A."/>
            <person name="Takaki Y."/>
            <person name="Nishi S."/>
            <person name="Hori S."/>
            <person name="Arai W."/>
            <person name="Tsubouchi T."/>
            <person name="Morono Y."/>
            <person name="Uchiyama I."/>
            <person name="Ito T."/>
            <person name="Fujiyama A."/>
            <person name="Inagaki F."/>
            <person name="Takami H."/>
        </authorList>
    </citation>
    <scope>NUCLEOTIDE SEQUENCE</scope>
    <source>
        <strain evidence="1">Expedition CK06-06</strain>
    </source>
</reference>
<dbReference type="EMBL" id="BARS01004740">
    <property type="protein sequence ID" value="GAF82797.1"/>
    <property type="molecule type" value="Genomic_DNA"/>
</dbReference>
<sequence length="250" mass="28423">MIPGILTSPQPMVKVRVITLKDYSEQTLKTLHKVGVLHVEQGEELKPVDKVAIEEQRKEVGELSAFVDDVLGYITEEQQVSPKEDVEVIYTRPFGEISKEVRSLHARFGEPYQRAVKVDEESQALTEQKKYLEVLTQRYDIKLKELKFSGDYLFSRVFILPTEAYETLHKDLEKNLFESAVGVVGDETIVHAIGKRENLETVESLIGGAGGKVLPIPDKDLTLRAFLKKSEDELHRLEEKSAELYRNLQG</sequence>
<feature type="non-terminal residue" evidence="1">
    <location>
        <position position="250"/>
    </location>
</feature>
<name>X0T3P2_9ZZZZ</name>
<evidence type="ECO:0000313" key="1">
    <source>
        <dbReference type="EMBL" id="GAF82797.1"/>
    </source>
</evidence>
<organism evidence="1">
    <name type="scientific">marine sediment metagenome</name>
    <dbReference type="NCBI Taxonomy" id="412755"/>
    <lineage>
        <taxon>unclassified sequences</taxon>
        <taxon>metagenomes</taxon>
        <taxon>ecological metagenomes</taxon>
    </lineage>
</organism>
<gene>
    <name evidence="1" type="ORF">S01H1_09268</name>
</gene>